<dbReference type="Pfam" id="PF01975">
    <property type="entry name" value="SurE"/>
    <property type="match status" value="1"/>
</dbReference>
<dbReference type="GO" id="GO:0046872">
    <property type="term" value="F:metal ion binding"/>
    <property type="evidence" value="ECO:0007669"/>
    <property type="project" value="UniProtKB-KW"/>
</dbReference>
<protein>
    <submittedName>
        <fullName evidence="7">Stationary phase survival protein SurE</fullName>
    </submittedName>
</protein>
<proteinExistence type="inferred from homology"/>
<keyword evidence="4" id="KW-0547">Nucleotide-binding</keyword>
<evidence type="ECO:0000256" key="2">
    <source>
        <dbReference type="ARBA" id="ARBA00022490"/>
    </source>
</evidence>
<dbReference type="PANTHER" id="PTHR30457:SF12">
    <property type="entry name" value="5'_3'-NUCLEOTIDASE SURE"/>
    <property type="match status" value="1"/>
</dbReference>
<evidence type="ECO:0000256" key="1">
    <source>
        <dbReference type="ARBA" id="ARBA00011062"/>
    </source>
</evidence>
<organism evidence="7">
    <name type="scientific">gut metagenome</name>
    <dbReference type="NCBI Taxonomy" id="749906"/>
    <lineage>
        <taxon>unclassified sequences</taxon>
        <taxon>metagenomes</taxon>
        <taxon>organismal metagenomes</taxon>
    </lineage>
</organism>
<keyword evidence="5" id="KW-0378">Hydrolase</keyword>
<dbReference type="NCBIfam" id="TIGR00087">
    <property type="entry name" value="surE"/>
    <property type="match status" value="1"/>
</dbReference>
<keyword evidence="2" id="KW-0963">Cytoplasm</keyword>
<dbReference type="HAMAP" id="MF_00060">
    <property type="entry name" value="SurE"/>
    <property type="match status" value="1"/>
</dbReference>
<evidence type="ECO:0000259" key="6">
    <source>
        <dbReference type="Pfam" id="PF01975"/>
    </source>
</evidence>
<sequence length="317" mass="35108">MSCSKCFFCFLTFVCTVSFLCFIEEFLSHICSNLIRQDVEFCIIFSIFAGHSYSLVKNNCLNVMENQRPLILVSNDDGVISKGISELIKFLRPLGEIVVMAPDAPRSGSACSLTVTEPIHYQLLRKDVGLTVYKCSGTPTDCVKLAIHTVLDRKPDLVVGGINHGDNSATNVHYSGTMGVVIEGCLKGIPSIGFSLCSHEPNANFEAAGPYVRAIARQVLERGLPPLICLNVNFPDSKDLKGVRICQQAKGQWTNEWENFAHRGDSHYFWLTGEFVDSDVDNEESDHWALANGYVAITPTTVDVTAYGFMDELKSWF</sequence>
<dbReference type="PANTHER" id="PTHR30457">
    <property type="entry name" value="5'-NUCLEOTIDASE SURE"/>
    <property type="match status" value="1"/>
</dbReference>
<dbReference type="InterPro" id="IPR002828">
    <property type="entry name" value="SurE-like_Pase/nucleotidase"/>
</dbReference>
<dbReference type="InterPro" id="IPR030048">
    <property type="entry name" value="SurE"/>
</dbReference>
<name>J9GKP1_9ZZZZ</name>
<feature type="domain" description="Survival protein SurE-like phosphatase/nucleotidase" evidence="6">
    <location>
        <begin position="71"/>
        <end position="254"/>
    </location>
</feature>
<dbReference type="EMBL" id="AMCI01003457">
    <property type="protein sequence ID" value="EJX00250.1"/>
    <property type="molecule type" value="Genomic_DNA"/>
</dbReference>
<accession>J9GKP1</accession>
<dbReference type="Gene3D" id="3.40.1210.10">
    <property type="entry name" value="Survival protein SurE-like phosphatase/nucleotidase"/>
    <property type="match status" value="1"/>
</dbReference>
<comment type="similarity">
    <text evidence="1">Belongs to the SurE nucleotidase family.</text>
</comment>
<evidence type="ECO:0000256" key="4">
    <source>
        <dbReference type="ARBA" id="ARBA00022741"/>
    </source>
</evidence>
<dbReference type="NCBIfam" id="NF001492">
    <property type="entry name" value="PRK00346.2-2"/>
    <property type="match status" value="1"/>
</dbReference>
<evidence type="ECO:0000256" key="5">
    <source>
        <dbReference type="ARBA" id="ARBA00022801"/>
    </source>
</evidence>
<dbReference type="AlphaFoldDB" id="J9GKP1"/>
<reference evidence="7" key="1">
    <citation type="journal article" date="2012" name="PLoS ONE">
        <title>Gene sets for utilization of primary and secondary nutrition supplies in the distal gut of endangered iberian lynx.</title>
        <authorList>
            <person name="Alcaide M."/>
            <person name="Messina E."/>
            <person name="Richter M."/>
            <person name="Bargiela R."/>
            <person name="Peplies J."/>
            <person name="Huws S.A."/>
            <person name="Newbold C.J."/>
            <person name="Golyshin P.N."/>
            <person name="Simon M.A."/>
            <person name="Lopez G."/>
            <person name="Yakimov M.M."/>
            <person name="Ferrer M."/>
        </authorList>
    </citation>
    <scope>NUCLEOTIDE SEQUENCE</scope>
</reference>
<dbReference type="GO" id="GO:0008253">
    <property type="term" value="F:5'-nucleotidase activity"/>
    <property type="evidence" value="ECO:0007669"/>
    <property type="project" value="TreeGrafter"/>
</dbReference>
<dbReference type="InterPro" id="IPR036523">
    <property type="entry name" value="SurE-like_sf"/>
</dbReference>
<gene>
    <name evidence="7" type="ORF">EVA_11641</name>
</gene>
<dbReference type="GO" id="GO:0004309">
    <property type="term" value="F:exopolyphosphatase activity"/>
    <property type="evidence" value="ECO:0007669"/>
    <property type="project" value="TreeGrafter"/>
</dbReference>
<evidence type="ECO:0000313" key="7">
    <source>
        <dbReference type="EMBL" id="EJX00250.1"/>
    </source>
</evidence>
<dbReference type="SUPFAM" id="SSF64167">
    <property type="entry name" value="SurE-like"/>
    <property type="match status" value="1"/>
</dbReference>
<dbReference type="GO" id="GO:0000166">
    <property type="term" value="F:nucleotide binding"/>
    <property type="evidence" value="ECO:0007669"/>
    <property type="project" value="UniProtKB-KW"/>
</dbReference>
<evidence type="ECO:0000256" key="3">
    <source>
        <dbReference type="ARBA" id="ARBA00022723"/>
    </source>
</evidence>
<dbReference type="GO" id="GO:0008254">
    <property type="term" value="F:3'-nucleotidase activity"/>
    <property type="evidence" value="ECO:0007669"/>
    <property type="project" value="TreeGrafter"/>
</dbReference>
<keyword evidence="3" id="KW-0479">Metal-binding</keyword>
<comment type="caution">
    <text evidence="7">The sequence shown here is derived from an EMBL/GenBank/DDBJ whole genome shotgun (WGS) entry which is preliminary data.</text>
</comment>